<dbReference type="STRING" id="202789.GCA_001457435_01470"/>
<sequence>MKYVGKVLDGYGRAVGAGLELDDAGILTAILGQEGESQPAQEPAAGTQSIEGAYIVPGMVDIHCHGGGGFGYSDDYEPEQIQTAIDTHRRGGTTAMFASLVSLADPLPQIHALVPFCEAGELAGIHLEGPFISVEKKGAQNPAVIRGADIEELRSWLEAGRGWVKTMTIAPETDNAREAARLLLEYGAMPSWGHTSADGETTRELIAYTARVAEEIGFPFAPQTATHLFNAMPPVAHRAPGPVRELTQAARRGEAAVELIGDGHHLDAGLVEDMYLYLEHREPSADREAAPAPIDIPEAELPIEPGAFFVTDSLAAAGLTSGQYKLGGLDVEIRDGVCYLLGQNSIAGGISVLAQQLALFARRGRLSLSQAVRACVAGPVHAAHLENARGVTLTFESGAKPNFVVLDEDFTVIQVVREGELLQR</sequence>
<dbReference type="InterPro" id="IPR006680">
    <property type="entry name" value="Amidohydro-rel"/>
</dbReference>
<dbReference type="AlphaFoldDB" id="K9F386"/>
<comment type="similarity">
    <text evidence="1">Belongs to the metallo-dependent hydrolases superfamily. NagA family.</text>
</comment>
<dbReference type="PATRIC" id="fig|883066.3.peg.680"/>
<dbReference type="RefSeq" id="WP_007000868.1">
    <property type="nucleotide sequence ID" value="NZ_JH992955.1"/>
</dbReference>
<feature type="domain" description="Amidohydrolase-related" evidence="3">
    <location>
        <begin position="54"/>
        <end position="421"/>
    </location>
</feature>
<dbReference type="Gene3D" id="3.20.20.140">
    <property type="entry name" value="Metal-dependent hydrolases"/>
    <property type="match status" value="1"/>
</dbReference>
<reference evidence="4 5" key="1">
    <citation type="submission" date="2012-09" db="EMBL/GenBank/DDBJ databases">
        <title>The Genome Sequence of Actinobaculum massiliae ACS-171-V-COL2.</title>
        <authorList>
            <consortium name="The Broad Institute Genome Sequencing Platform"/>
            <person name="Earl A."/>
            <person name="Ward D."/>
            <person name="Feldgarden M."/>
            <person name="Gevers D."/>
            <person name="Saerens B."/>
            <person name="Vaneechoutte M."/>
            <person name="Walker B."/>
            <person name="Young S.K."/>
            <person name="Zeng Q."/>
            <person name="Gargeya S."/>
            <person name="Fitzgerald M."/>
            <person name="Haas B."/>
            <person name="Abouelleil A."/>
            <person name="Alvarado L."/>
            <person name="Arachchi H.M."/>
            <person name="Berlin A."/>
            <person name="Chapman S.B."/>
            <person name="Goldberg J."/>
            <person name="Griggs A."/>
            <person name="Gujja S."/>
            <person name="Hansen M."/>
            <person name="Howarth C."/>
            <person name="Imamovic A."/>
            <person name="Larimer J."/>
            <person name="McCowen C."/>
            <person name="Montmayeur A."/>
            <person name="Murphy C."/>
            <person name="Neiman D."/>
            <person name="Pearson M."/>
            <person name="Priest M."/>
            <person name="Roberts A."/>
            <person name="Saif S."/>
            <person name="Shea T."/>
            <person name="Sisk P."/>
            <person name="Sykes S."/>
            <person name="Wortman J."/>
            <person name="Nusbaum C."/>
            <person name="Birren B."/>
        </authorList>
    </citation>
    <scope>NUCLEOTIDE SEQUENCE [LARGE SCALE GENOMIC DNA]</scope>
    <source>
        <strain evidence="5">ACS-171-V-Col2</strain>
    </source>
</reference>
<name>K9F386_9ACTO</name>
<dbReference type="GO" id="GO:0006046">
    <property type="term" value="P:N-acetylglucosamine catabolic process"/>
    <property type="evidence" value="ECO:0007669"/>
    <property type="project" value="TreeGrafter"/>
</dbReference>
<dbReference type="GO" id="GO:0008448">
    <property type="term" value="F:N-acetylglucosamine-6-phosphate deacetylase activity"/>
    <property type="evidence" value="ECO:0007669"/>
    <property type="project" value="TreeGrafter"/>
</dbReference>
<comment type="caution">
    <text evidence="4">The sequence shown here is derived from an EMBL/GenBank/DDBJ whole genome shotgun (WGS) entry which is preliminary data.</text>
</comment>
<evidence type="ECO:0000256" key="2">
    <source>
        <dbReference type="ARBA" id="ARBA00022801"/>
    </source>
</evidence>
<dbReference type="Proteomes" id="UP000009888">
    <property type="component" value="Unassembled WGS sequence"/>
</dbReference>
<protein>
    <recommendedName>
        <fullName evidence="3">Amidohydrolase-related domain-containing protein</fullName>
    </recommendedName>
</protein>
<gene>
    <name evidence="4" type="ORF">HMPREF9233_00662</name>
</gene>
<dbReference type="EMBL" id="AGWL01000002">
    <property type="protein sequence ID" value="EKU95875.1"/>
    <property type="molecule type" value="Genomic_DNA"/>
</dbReference>
<dbReference type="Pfam" id="PF01979">
    <property type="entry name" value="Amidohydro_1"/>
    <property type="match status" value="1"/>
</dbReference>
<accession>K9F386</accession>
<dbReference type="eggNOG" id="COG1820">
    <property type="taxonomic scope" value="Bacteria"/>
</dbReference>
<dbReference type="HOGENOM" id="CLU_032482_1_2_11"/>
<evidence type="ECO:0000256" key="1">
    <source>
        <dbReference type="ARBA" id="ARBA00010716"/>
    </source>
</evidence>
<evidence type="ECO:0000313" key="4">
    <source>
        <dbReference type="EMBL" id="EKU95875.1"/>
    </source>
</evidence>
<evidence type="ECO:0000259" key="3">
    <source>
        <dbReference type="Pfam" id="PF01979"/>
    </source>
</evidence>
<dbReference type="PANTHER" id="PTHR11113:SF14">
    <property type="entry name" value="N-ACETYLGLUCOSAMINE-6-PHOSPHATE DEACETYLASE"/>
    <property type="match status" value="1"/>
</dbReference>
<keyword evidence="2" id="KW-0378">Hydrolase</keyword>
<dbReference type="InterPro" id="IPR032466">
    <property type="entry name" value="Metal_Hydrolase"/>
</dbReference>
<dbReference type="SUPFAM" id="SSF51556">
    <property type="entry name" value="Metallo-dependent hydrolases"/>
    <property type="match status" value="1"/>
</dbReference>
<proteinExistence type="inferred from homology"/>
<dbReference type="PANTHER" id="PTHR11113">
    <property type="entry name" value="N-ACETYLGLUCOSAMINE-6-PHOSPHATE DEACETYLASE"/>
    <property type="match status" value="1"/>
</dbReference>
<organism evidence="4 5">
    <name type="scientific">Actinobaculum massiliense ACS-171-V-Col2</name>
    <dbReference type="NCBI Taxonomy" id="883066"/>
    <lineage>
        <taxon>Bacteria</taxon>
        <taxon>Bacillati</taxon>
        <taxon>Actinomycetota</taxon>
        <taxon>Actinomycetes</taxon>
        <taxon>Actinomycetales</taxon>
        <taxon>Actinomycetaceae</taxon>
        <taxon>Actinobaculum</taxon>
    </lineage>
</organism>
<evidence type="ECO:0000313" key="5">
    <source>
        <dbReference type="Proteomes" id="UP000009888"/>
    </source>
</evidence>
<keyword evidence="5" id="KW-1185">Reference proteome</keyword>